<dbReference type="Proteomes" id="UP000603545">
    <property type="component" value="Unassembled WGS sequence"/>
</dbReference>
<evidence type="ECO:0000313" key="2">
    <source>
        <dbReference type="Proteomes" id="UP000603545"/>
    </source>
</evidence>
<reference evidence="1 2" key="1">
    <citation type="submission" date="2020-08" db="EMBL/GenBank/DDBJ databases">
        <title>Bridging the membrane lipid divide: bacteria of the FCB group superphylum have the potential to synthesize archaeal ether lipids.</title>
        <authorList>
            <person name="Villanueva L."/>
            <person name="Von Meijenfeldt F.A.B."/>
            <person name="Westbye A.B."/>
            <person name="Yadav S."/>
            <person name="Hopmans E.C."/>
            <person name="Dutilh B.E."/>
            <person name="Sinninghe Damste J.S."/>
        </authorList>
    </citation>
    <scope>NUCLEOTIDE SEQUENCE [LARGE SCALE GENOMIC DNA]</scope>
    <source>
        <strain evidence="1">NIOZ-UU82</strain>
    </source>
</reference>
<name>A0A8J6N901_9BACT</name>
<dbReference type="AlphaFoldDB" id="A0A8J6N901"/>
<accession>A0A8J6N901</accession>
<dbReference type="EMBL" id="JACNLL010000087">
    <property type="protein sequence ID" value="MBC8200237.1"/>
    <property type="molecule type" value="Genomic_DNA"/>
</dbReference>
<sequence length="189" mass="21849">MNNLQKIGISILLLIIFTAGVTYSEKIKASPFKEVVFTSLYWGMDKSEFLKLYSRSEDVVIVSPPKPTDSYYQDIDIELYGQQAIAGYNFSFSGLNQIIISFLFRNRGVPLKKDDILNLSNNILNELKTRYGSQETSFPWDGNQFMYIWVVNDTLIMFAWDGGNSWGVQYRSINYDPMAKRFLNSIKRQ</sequence>
<gene>
    <name evidence="1" type="ORF">H8E80_09395</name>
</gene>
<evidence type="ECO:0000313" key="1">
    <source>
        <dbReference type="EMBL" id="MBC8200237.1"/>
    </source>
</evidence>
<protein>
    <submittedName>
        <fullName evidence="1">Uncharacterized protein</fullName>
    </submittedName>
</protein>
<proteinExistence type="predicted"/>
<organism evidence="1 2">
    <name type="scientific">Candidatus Desulfaltia bathyphila</name>
    <dbReference type="NCBI Taxonomy" id="2841697"/>
    <lineage>
        <taxon>Bacteria</taxon>
        <taxon>Pseudomonadati</taxon>
        <taxon>Thermodesulfobacteriota</taxon>
        <taxon>Desulfobacteria</taxon>
        <taxon>Desulfobacterales</taxon>
        <taxon>Desulfobacterales incertae sedis</taxon>
        <taxon>Candidatus Desulfaltia</taxon>
    </lineage>
</organism>
<comment type="caution">
    <text evidence="1">The sequence shown here is derived from an EMBL/GenBank/DDBJ whole genome shotgun (WGS) entry which is preliminary data.</text>
</comment>